<dbReference type="InterPro" id="IPR011513">
    <property type="entry name" value="Nse1"/>
</dbReference>
<keyword evidence="10 17" id="KW-0863">Zinc-finger</keyword>
<name>A0A2G8KA91_STIJA</name>
<evidence type="ECO:0000256" key="11">
    <source>
        <dbReference type="ARBA" id="ARBA00022786"/>
    </source>
</evidence>
<dbReference type="PANTHER" id="PTHR20973">
    <property type="entry name" value="NON-SMC ELEMENT 1-RELATED"/>
    <property type="match status" value="1"/>
</dbReference>
<evidence type="ECO:0000256" key="14">
    <source>
        <dbReference type="ARBA" id="ARBA00023172"/>
    </source>
</evidence>
<keyword evidence="13" id="KW-0779">Telomere</keyword>
<dbReference type="Proteomes" id="UP000230750">
    <property type="component" value="Unassembled WGS sequence"/>
</dbReference>
<evidence type="ECO:0000256" key="2">
    <source>
        <dbReference type="ARBA" id="ARBA00004123"/>
    </source>
</evidence>
<sequence>MYTDAHRLVVQTFLARGVMNTKDVADVIQKACERCGVTNSGQNVDNFIHQINTKLRINTMEIKKKRGGDWRRSVCFATCRIGKLRSKFLMLNNLQYTFETVGSGMKSSTVSVLLTFTEQLCVRSVVLVQCSHTCTVQTAETEVGKLATDYHPKELELFKEIVGKIVTSEEGEASSTECLNLADSLDRRISKDDAQTAIKKFVEERWLYMDEEGQISLAARGILELEMFMKESYSDFISICYLCQDLVVKGQLCDACGKVKLHYFCCSATVPNQPNPKCPSCEKAWRHQIPRLNGGIL</sequence>
<evidence type="ECO:0000256" key="9">
    <source>
        <dbReference type="ARBA" id="ARBA00022763"/>
    </source>
</evidence>
<keyword evidence="14 17" id="KW-0233">DNA recombination</keyword>
<keyword evidence="8 17" id="KW-0479">Metal-binding</keyword>
<evidence type="ECO:0000256" key="1">
    <source>
        <dbReference type="ARBA" id="ARBA00000900"/>
    </source>
</evidence>
<comment type="subcellular location">
    <subcellularLocation>
        <location evidence="3">Chromosome</location>
        <location evidence="3">Telomere</location>
    </subcellularLocation>
    <subcellularLocation>
        <location evidence="2 17">Nucleus</location>
    </subcellularLocation>
</comment>
<dbReference type="GO" id="GO:0030915">
    <property type="term" value="C:Smc5-Smc6 complex"/>
    <property type="evidence" value="ECO:0007669"/>
    <property type="project" value="UniProtKB-UniRule"/>
</dbReference>
<organism evidence="19 20">
    <name type="scientific">Stichopus japonicus</name>
    <name type="common">Sea cucumber</name>
    <dbReference type="NCBI Taxonomy" id="307972"/>
    <lineage>
        <taxon>Eukaryota</taxon>
        <taxon>Metazoa</taxon>
        <taxon>Echinodermata</taxon>
        <taxon>Eleutherozoa</taxon>
        <taxon>Echinozoa</taxon>
        <taxon>Holothuroidea</taxon>
        <taxon>Aspidochirotacea</taxon>
        <taxon>Aspidochirotida</taxon>
        <taxon>Stichopodidae</taxon>
        <taxon>Apostichopus</taxon>
    </lineage>
</organism>
<dbReference type="Pfam" id="PF07574">
    <property type="entry name" value="SMC_Nse1"/>
    <property type="match status" value="1"/>
</dbReference>
<dbReference type="OrthoDB" id="185455at2759"/>
<dbReference type="InterPro" id="IPR013083">
    <property type="entry name" value="Znf_RING/FYVE/PHD"/>
</dbReference>
<proteinExistence type="inferred from homology"/>
<dbReference type="Gene3D" id="3.90.1150.220">
    <property type="match status" value="1"/>
</dbReference>
<keyword evidence="15 17" id="KW-0234">DNA repair</keyword>
<evidence type="ECO:0000256" key="4">
    <source>
        <dbReference type="ARBA" id="ARBA00010258"/>
    </source>
</evidence>
<evidence type="ECO:0000256" key="12">
    <source>
        <dbReference type="ARBA" id="ARBA00022833"/>
    </source>
</evidence>
<dbReference type="InterPro" id="IPR036388">
    <property type="entry name" value="WH-like_DNA-bd_sf"/>
</dbReference>
<reference evidence="19 20" key="1">
    <citation type="journal article" date="2017" name="PLoS Biol.">
        <title>The sea cucumber genome provides insights into morphological evolution and visceral regeneration.</title>
        <authorList>
            <person name="Zhang X."/>
            <person name="Sun L."/>
            <person name="Yuan J."/>
            <person name="Sun Y."/>
            <person name="Gao Y."/>
            <person name="Zhang L."/>
            <person name="Li S."/>
            <person name="Dai H."/>
            <person name="Hamel J.F."/>
            <person name="Liu C."/>
            <person name="Yu Y."/>
            <person name="Liu S."/>
            <person name="Lin W."/>
            <person name="Guo K."/>
            <person name="Jin S."/>
            <person name="Xu P."/>
            <person name="Storey K.B."/>
            <person name="Huan P."/>
            <person name="Zhang T."/>
            <person name="Zhou Y."/>
            <person name="Zhang J."/>
            <person name="Lin C."/>
            <person name="Li X."/>
            <person name="Xing L."/>
            <person name="Huo D."/>
            <person name="Sun M."/>
            <person name="Wang L."/>
            <person name="Mercier A."/>
            <person name="Li F."/>
            <person name="Yang H."/>
            <person name="Xiang J."/>
        </authorList>
    </citation>
    <scope>NUCLEOTIDE SEQUENCE [LARGE SCALE GENOMIC DNA]</scope>
    <source>
        <strain evidence="19">Shaxun</strain>
        <tissue evidence="19">Muscle</tissue>
    </source>
</reference>
<evidence type="ECO:0000256" key="17">
    <source>
        <dbReference type="RuleBase" id="RU368018"/>
    </source>
</evidence>
<keyword evidence="12 17" id="KW-0862">Zinc</keyword>
<dbReference type="Gene3D" id="3.30.40.10">
    <property type="entry name" value="Zinc/RING finger domain, C3HC4 (zinc finger)"/>
    <property type="match status" value="1"/>
</dbReference>
<evidence type="ECO:0000313" key="20">
    <source>
        <dbReference type="Proteomes" id="UP000230750"/>
    </source>
</evidence>
<evidence type="ECO:0000256" key="10">
    <source>
        <dbReference type="ARBA" id="ARBA00022771"/>
    </source>
</evidence>
<evidence type="ECO:0000259" key="18">
    <source>
        <dbReference type="Pfam" id="PF08746"/>
    </source>
</evidence>
<accession>A0A2G8KA91</accession>
<keyword evidence="16 17" id="KW-0539">Nucleus</keyword>
<dbReference type="GO" id="GO:0061630">
    <property type="term" value="F:ubiquitin protein ligase activity"/>
    <property type="evidence" value="ECO:0007669"/>
    <property type="project" value="UniProtKB-EC"/>
</dbReference>
<dbReference type="FunFam" id="1.10.10.10:FF:000270">
    <property type="entry name" value="Non-structural maintenance of chromosomes element 1 homolog"/>
    <property type="match status" value="1"/>
</dbReference>
<dbReference type="Pfam" id="PF08746">
    <property type="entry name" value="zf-RING-like"/>
    <property type="match status" value="1"/>
</dbReference>
<keyword evidence="20" id="KW-1185">Reference proteome</keyword>
<dbReference type="GO" id="GO:0008270">
    <property type="term" value="F:zinc ion binding"/>
    <property type="evidence" value="ECO:0007669"/>
    <property type="project" value="UniProtKB-KW"/>
</dbReference>
<comment type="caution">
    <text evidence="19">The sequence shown here is derived from an EMBL/GenBank/DDBJ whole genome shotgun (WGS) entry which is preliminary data.</text>
</comment>
<evidence type="ECO:0000256" key="5">
    <source>
        <dbReference type="ARBA" id="ARBA00012483"/>
    </source>
</evidence>
<evidence type="ECO:0000256" key="16">
    <source>
        <dbReference type="ARBA" id="ARBA00023242"/>
    </source>
</evidence>
<evidence type="ECO:0000313" key="19">
    <source>
        <dbReference type="EMBL" id="PIK44912.1"/>
    </source>
</evidence>
<dbReference type="InterPro" id="IPR014857">
    <property type="entry name" value="Nse1_RING_C4HC3-type"/>
</dbReference>
<gene>
    <name evidence="19" type="ORF">BSL78_18218</name>
</gene>
<keyword evidence="7 17" id="KW-0808">Transferase</keyword>
<dbReference type="Gene3D" id="1.10.10.10">
    <property type="entry name" value="Winged helix-like DNA-binding domain superfamily/Winged helix DNA-binding domain"/>
    <property type="match status" value="1"/>
</dbReference>
<dbReference type="GO" id="GO:0005634">
    <property type="term" value="C:nucleus"/>
    <property type="evidence" value="ECO:0007669"/>
    <property type="project" value="UniProtKB-SubCell"/>
</dbReference>
<dbReference type="GO" id="GO:0000781">
    <property type="term" value="C:chromosome, telomeric region"/>
    <property type="evidence" value="ECO:0007669"/>
    <property type="project" value="UniProtKB-SubCell"/>
</dbReference>
<comment type="subunit">
    <text evidence="17">Component of the Smc5-Smc6 complex.</text>
</comment>
<keyword evidence="13" id="KW-0158">Chromosome</keyword>
<dbReference type="AlphaFoldDB" id="A0A2G8KA91"/>
<evidence type="ECO:0000256" key="8">
    <source>
        <dbReference type="ARBA" id="ARBA00022723"/>
    </source>
</evidence>
<comment type="similarity">
    <text evidence="4 17">Belongs to the NSE1 family.</text>
</comment>
<comment type="catalytic activity">
    <reaction evidence="1 17">
        <text>S-ubiquitinyl-[E2 ubiquitin-conjugating enzyme]-L-cysteine + [acceptor protein]-L-lysine = [E2 ubiquitin-conjugating enzyme]-L-cysteine + N(6)-ubiquitinyl-[acceptor protein]-L-lysine.</text>
        <dbReference type="EC" id="2.3.2.27"/>
    </reaction>
</comment>
<feature type="domain" description="Non-structural maintenance of chromosomes element 1 RING C4HC3-type" evidence="18">
    <location>
        <begin position="240"/>
        <end position="281"/>
    </location>
</feature>
<evidence type="ECO:0000256" key="13">
    <source>
        <dbReference type="ARBA" id="ARBA00022895"/>
    </source>
</evidence>
<dbReference type="GO" id="GO:0000724">
    <property type="term" value="P:double-strand break repair via homologous recombination"/>
    <property type="evidence" value="ECO:0007669"/>
    <property type="project" value="TreeGrafter"/>
</dbReference>
<keyword evidence="11 17" id="KW-0833">Ubl conjugation pathway</keyword>
<evidence type="ECO:0000256" key="15">
    <source>
        <dbReference type="ARBA" id="ARBA00023204"/>
    </source>
</evidence>
<dbReference type="EC" id="2.3.2.27" evidence="5 17"/>
<evidence type="ECO:0000256" key="7">
    <source>
        <dbReference type="ARBA" id="ARBA00022679"/>
    </source>
</evidence>
<evidence type="ECO:0000256" key="3">
    <source>
        <dbReference type="ARBA" id="ARBA00004574"/>
    </source>
</evidence>
<dbReference type="STRING" id="307972.A0A2G8KA91"/>
<protein>
    <recommendedName>
        <fullName evidence="6 17">Non-structural maintenance of chromosomes element 1 homolog</fullName>
        <ecNumber evidence="5 17">2.3.2.27</ecNumber>
    </recommendedName>
</protein>
<dbReference type="EMBL" id="MRZV01000745">
    <property type="protein sequence ID" value="PIK44912.1"/>
    <property type="molecule type" value="Genomic_DNA"/>
</dbReference>
<dbReference type="PANTHER" id="PTHR20973:SF0">
    <property type="entry name" value="NON-STRUCTURAL MAINTENANCE OF CHROMOSOMES ELEMENT 1 HOMOLOG"/>
    <property type="match status" value="1"/>
</dbReference>
<keyword evidence="9 17" id="KW-0227">DNA damage</keyword>
<evidence type="ECO:0000256" key="6">
    <source>
        <dbReference type="ARBA" id="ARBA00019422"/>
    </source>
</evidence>